<dbReference type="RefSeq" id="WP_028246944.1">
    <property type="nucleotide sequence ID" value="NZ_FMWK01000005.1"/>
</dbReference>
<dbReference type="Pfam" id="PF10609">
    <property type="entry name" value="ParA"/>
    <property type="match status" value="1"/>
</dbReference>
<dbReference type="AlphaFoldDB" id="A0A1G5RXH0"/>
<dbReference type="InterPro" id="IPR033756">
    <property type="entry name" value="YlxH/NBP35"/>
</dbReference>
<dbReference type="CDD" id="cd02038">
    <property type="entry name" value="FlhG-like"/>
    <property type="match status" value="1"/>
</dbReference>
<dbReference type="GO" id="GO:0009898">
    <property type="term" value="C:cytoplasmic side of plasma membrane"/>
    <property type="evidence" value="ECO:0007669"/>
    <property type="project" value="TreeGrafter"/>
</dbReference>
<dbReference type="EMBL" id="FMWK01000005">
    <property type="protein sequence ID" value="SCZ78450.1"/>
    <property type="molecule type" value="Genomic_DNA"/>
</dbReference>
<keyword evidence="1" id="KW-0547">Nucleotide-binding</keyword>
<dbReference type="GO" id="GO:0005524">
    <property type="term" value="F:ATP binding"/>
    <property type="evidence" value="ECO:0007669"/>
    <property type="project" value="UniProtKB-KW"/>
</dbReference>
<evidence type="ECO:0000313" key="3">
    <source>
        <dbReference type="EMBL" id="SCZ78450.1"/>
    </source>
</evidence>
<evidence type="ECO:0000313" key="4">
    <source>
        <dbReference type="Proteomes" id="UP000199428"/>
    </source>
</evidence>
<dbReference type="Gene3D" id="3.40.50.300">
    <property type="entry name" value="P-loop containing nucleotide triphosphate hydrolases"/>
    <property type="match status" value="1"/>
</dbReference>
<dbReference type="PIRSF" id="PIRSF003092">
    <property type="entry name" value="MinD"/>
    <property type="match status" value="1"/>
</dbReference>
<protein>
    <submittedName>
        <fullName evidence="3">Flagellar biosynthesis protein FlhG</fullName>
    </submittedName>
</protein>
<name>A0A1G5RXH0_PSEXY</name>
<dbReference type="InterPro" id="IPR025501">
    <property type="entry name" value="MinD_FleN"/>
</dbReference>
<dbReference type="GO" id="GO:0016887">
    <property type="term" value="F:ATP hydrolysis activity"/>
    <property type="evidence" value="ECO:0007669"/>
    <property type="project" value="TreeGrafter"/>
</dbReference>
<keyword evidence="3" id="KW-0282">Flagellum</keyword>
<keyword evidence="3" id="KW-0966">Cell projection</keyword>
<keyword evidence="3" id="KW-0969">Cilium</keyword>
<gene>
    <name evidence="3" type="ORF">SAMN02910350_01271</name>
</gene>
<sequence>MDQAENLRNVIKAKSIRNIENTKVITITSGKGGVGKSNMAVNLAIQFSQMGKKVIILDADFGLANVEVMFGTLPKYNLSDVIFNGRSIRDIISTGPMGIGFISGGSGVVGLNNLNREQITFLVHNLSLLNDLCDILIIDTGAGVSDQVLEFVLASPEVILVSTPEPSSLTDSYSLMKAMCKSTKYIKDGTNVHLVANKVNSEAEGKAVYMKMQSVVKKFLGGDLDYLGFIPYDGNLEKAVRNQKVVSLEYPASKASKSFETIASKLLQKDEHTHYKWGVSHIFSALLRDRA</sequence>
<reference evidence="3 4" key="1">
    <citation type="submission" date="2016-10" db="EMBL/GenBank/DDBJ databases">
        <authorList>
            <person name="de Groot N.N."/>
        </authorList>
    </citation>
    <scope>NUCLEOTIDE SEQUENCE [LARGE SCALE GENOMIC DNA]</scope>
    <source>
        <strain evidence="3 4">DSM 10317</strain>
    </source>
</reference>
<accession>A0A1G5RXH0</accession>
<evidence type="ECO:0000256" key="2">
    <source>
        <dbReference type="ARBA" id="ARBA00022840"/>
    </source>
</evidence>
<dbReference type="GO" id="GO:0051782">
    <property type="term" value="P:negative regulation of cell division"/>
    <property type="evidence" value="ECO:0007669"/>
    <property type="project" value="TreeGrafter"/>
</dbReference>
<organism evidence="3 4">
    <name type="scientific">Pseudobutyrivibrio xylanivorans</name>
    <dbReference type="NCBI Taxonomy" id="185007"/>
    <lineage>
        <taxon>Bacteria</taxon>
        <taxon>Bacillati</taxon>
        <taxon>Bacillota</taxon>
        <taxon>Clostridia</taxon>
        <taxon>Lachnospirales</taxon>
        <taxon>Lachnospiraceae</taxon>
        <taxon>Pseudobutyrivibrio</taxon>
    </lineage>
</organism>
<proteinExistence type="predicted"/>
<dbReference type="PANTHER" id="PTHR43384:SF4">
    <property type="entry name" value="CELLULOSE BIOSYNTHESIS PROTEIN BCSQ-RELATED"/>
    <property type="match status" value="1"/>
</dbReference>
<dbReference type="InterPro" id="IPR033875">
    <property type="entry name" value="FlhG"/>
</dbReference>
<dbReference type="GO" id="GO:0005829">
    <property type="term" value="C:cytosol"/>
    <property type="evidence" value="ECO:0007669"/>
    <property type="project" value="TreeGrafter"/>
</dbReference>
<dbReference type="Proteomes" id="UP000199428">
    <property type="component" value="Unassembled WGS sequence"/>
</dbReference>
<dbReference type="SUPFAM" id="SSF52540">
    <property type="entry name" value="P-loop containing nucleoside triphosphate hydrolases"/>
    <property type="match status" value="1"/>
</dbReference>
<evidence type="ECO:0000256" key="1">
    <source>
        <dbReference type="ARBA" id="ARBA00022741"/>
    </source>
</evidence>
<keyword evidence="2" id="KW-0067">ATP-binding</keyword>
<dbReference type="InterPro" id="IPR027417">
    <property type="entry name" value="P-loop_NTPase"/>
</dbReference>
<dbReference type="PANTHER" id="PTHR43384">
    <property type="entry name" value="SEPTUM SITE-DETERMINING PROTEIN MIND HOMOLOG, CHLOROPLASTIC-RELATED"/>
    <property type="match status" value="1"/>
</dbReference>
<dbReference type="InterPro" id="IPR050625">
    <property type="entry name" value="ParA/MinD_ATPase"/>
</dbReference>